<evidence type="ECO:0000256" key="6">
    <source>
        <dbReference type="ARBA" id="ARBA00009541"/>
    </source>
</evidence>
<keyword evidence="13" id="KW-0862">Zinc</keyword>
<comment type="pathway">
    <text evidence="10">Carbohydrate degradation.</text>
</comment>
<keyword evidence="10 11" id="KW-0119">Carbohydrate metabolism</keyword>
<feature type="active site" description="Proton acceptor" evidence="10 12">
    <location>
        <position position="33"/>
    </location>
</feature>
<feature type="binding site" evidence="10 14">
    <location>
        <position position="6"/>
    </location>
    <ligand>
        <name>substrate</name>
    </ligand>
</feature>
<feature type="binding site" evidence="14">
    <location>
        <position position="178"/>
    </location>
    <ligand>
        <name>substrate</name>
    </ligand>
</feature>
<dbReference type="NCBIfam" id="TIGR01163">
    <property type="entry name" value="rpe"/>
    <property type="match status" value="1"/>
</dbReference>
<organism evidence="15 16">
    <name type="scientific">Faecalicoccus pleomorphus</name>
    <dbReference type="NCBI Taxonomy" id="1323"/>
    <lineage>
        <taxon>Bacteria</taxon>
        <taxon>Bacillati</taxon>
        <taxon>Bacillota</taxon>
        <taxon>Erysipelotrichia</taxon>
        <taxon>Erysipelotrichales</taxon>
        <taxon>Erysipelotrichaceae</taxon>
        <taxon>Faecalicoccus</taxon>
    </lineage>
</organism>
<evidence type="ECO:0000256" key="8">
    <source>
        <dbReference type="ARBA" id="ARBA00022723"/>
    </source>
</evidence>
<evidence type="ECO:0000256" key="1">
    <source>
        <dbReference type="ARBA" id="ARBA00001782"/>
    </source>
</evidence>
<dbReference type="EC" id="5.1.3.1" evidence="7 10"/>
<feature type="binding site" evidence="10 13">
    <location>
        <position position="176"/>
    </location>
    <ligand>
        <name>a divalent metal cation</name>
        <dbReference type="ChEBI" id="CHEBI:60240"/>
    </ligand>
</feature>
<feature type="binding site" evidence="10 14">
    <location>
        <begin position="198"/>
        <end position="199"/>
    </location>
    <ligand>
        <name>substrate</name>
    </ligand>
</feature>
<dbReference type="PANTHER" id="PTHR11749">
    <property type="entry name" value="RIBULOSE-5-PHOSPHATE-3-EPIMERASE"/>
    <property type="match status" value="1"/>
</dbReference>
<dbReference type="PROSITE" id="PS01085">
    <property type="entry name" value="RIBUL_P_3_EPIMER_1"/>
    <property type="match status" value="1"/>
</dbReference>
<comment type="cofactor">
    <cofactor evidence="2">
        <name>Mn(2+)</name>
        <dbReference type="ChEBI" id="CHEBI:29035"/>
    </cofactor>
</comment>
<dbReference type="InterPro" id="IPR013785">
    <property type="entry name" value="Aldolase_TIM"/>
</dbReference>
<feature type="binding site" evidence="10 14">
    <location>
        <position position="64"/>
    </location>
    <ligand>
        <name>substrate</name>
    </ligand>
</feature>
<dbReference type="InterPro" id="IPR011060">
    <property type="entry name" value="RibuloseP-bd_barrel"/>
</dbReference>
<keyword evidence="13" id="KW-0464">Manganese</keyword>
<evidence type="ECO:0000256" key="7">
    <source>
        <dbReference type="ARBA" id="ARBA00013188"/>
    </source>
</evidence>
<dbReference type="RefSeq" id="WP_168964766.1">
    <property type="nucleotide sequence ID" value="NZ_JABAFR010000004.1"/>
</dbReference>
<evidence type="ECO:0000313" key="15">
    <source>
        <dbReference type="EMBL" id="NME43771.1"/>
    </source>
</evidence>
<keyword evidence="9 10" id="KW-0413">Isomerase</keyword>
<dbReference type="FunFam" id="3.20.20.70:FF:000004">
    <property type="entry name" value="Ribulose-phosphate 3-epimerase"/>
    <property type="match status" value="1"/>
</dbReference>
<evidence type="ECO:0000313" key="16">
    <source>
        <dbReference type="Proteomes" id="UP000540014"/>
    </source>
</evidence>
<evidence type="ECO:0000256" key="4">
    <source>
        <dbReference type="ARBA" id="ARBA00001947"/>
    </source>
</evidence>
<dbReference type="NCBIfam" id="NF004076">
    <property type="entry name" value="PRK05581.1-4"/>
    <property type="match status" value="1"/>
</dbReference>
<dbReference type="InterPro" id="IPR026019">
    <property type="entry name" value="Ribul_P_3_epim"/>
</dbReference>
<comment type="similarity">
    <text evidence="6 10 11">Belongs to the ribulose-phosphate 3-epimerase family.</text>
</comment>
<keyword evidence="8 10" id="KW-0479">Metal-binding</keyword>
<feature type="binding site" evidence="10 13">
    <location>
        <position position="33"/>
    </location>
    <ligand>
        <name>a divalent metal cation</name>
        <dbReference type="ChEBI" id="CHEBI:60240"/>
    </ligand>
</feature>
<dbReference type="CDD" id="cd00429">
    <property type="entry name" value="RPE"/>
    <property type="match status" value="1"/>
</dbReference>
<keyword evidence="13" id="KW-0170">Cobalt</keyword>
<feature type="binding site" evidence="10 14">
    <location>
        <begin position="143"/>
        <end position="146"/>
    </location>
    <ligand>
        <name>substrate</name>
    </ligand>
</feature>
<reference evidence="15 16" key="1">
    <citation type="submission" date="2020-04" db="EMBL/GenBank/DDBJ databases">
        <authorList>
            <person name="Hitch T.C.A."/>
            <person name="Wylensek D."/>
            <person name="Clavel T."/>
        </authorList>
    </citation>
    <scope>NUCLEOTIDE SEQUENCE [LARGE SCALE GENOMIC DNA]</scope>
    <source>
        <strain evidence="15 16">BSM-383-APC-22F</strain>
    </source>
</reference>
<evidence type="ECO:0000256" key="13">
    <source>
        <dbReference type="PIRSR" id="PIRSR001461-2"/>
    </source>
</evidence>
<dbReference type="AlphaFoldDB" id="A0A7X9NGH3"/>
<feature type="binding site" evidence="10 13">
    <location>
        <position position="64"/>
    </location>
    <ligand>
        <name>a divalent metal cation</name>
        <dbReference type="ChEBI" id="CHEBI:60240"/>
    </ligand>
</feature>
<comment type="cofactor">
    <cofactor evidence="4">
        <name>Zn(2+)</name>
        <dbReference type="ChEBI" id="CHEBI:29105"/>
    </cofactor>
</comment>
<comment type="cofactor">
    <cofactor evidence="10 13">
        <name>a divalent metal cation</name>
        <dbReference type="ChEBI" id="CHEBI:60240"/>
    </cofactor>
    <text evidence="10 13">Binds 1 divalent metal cation per subunit.</text>
</comment>
<evidence type="ECO:0000256" key="10">
    <source>
        <dbReference type="HAMAP-Rule" id="MF_02227"/>
    </source>
</evidence>
<dbReference type="GO" id="GO:0006098">
    <property type="term" value="P:pentose-phosphate shunt"/>
    <property type="evidence" value="ECO:0007669"/>
    <property type="project" value="UniProtKB-UniRule"/>
</dbReference>
<comment type="cofactor">
    <cofactor evidence="3">
        <name>Co(2+)</name>
        <dbReference type="ChEBI" id="CHEBI:48828"/>
    </cofactor>
</comment>
<dbReference type="Gene3D" id="3.20.20.70">
    <property type="entry name" value="Aldolase class I"/>
    <property type="match status" value="1"/>
</dbReference>
<evidence type="ECO:0000256" key="14">
    <source>
        <dbReference type="PIRSR" id="PIRSR001461-3"/>
    </source>
</evidence>
<feature type="binding site" evidence="10 13">
    <location>
        <position position="31"/>
    </location>
    <ligand>
        <name>a divalent metal cation</name>
        <dbReference type="ChEBI" id="CHEBI:60240"/>
    </ligand>
</feature>
<feature type="binding site" evidence="10">
    <location>
        <begin position="176"/>
        <end position="178"/>
    </location>
    <ligand>
        <name>substrate</name>
    </ligand>
</feature>
<feature type="active site" description="Proton donor" evidence="10 12">
    <location>
        <position position="176"/>
    </location>
</feature>
<evidence type="ECO:0000256" key="3">
    <source>
        <dbReference type="ARBA" id="ARBA00001941"/>
    </source>
</evidence>
<dbReference type="GO" id="GO:0005737">
    <property type="term" value="C:cytoplasm"/>
    <property type="evidence" value="ECO:0007669"/>
    <property type="project" value="UniProtKB-ARBA"/>
</dbReference>
<comment type="catalytic activity">
    <reaction evidence="1 10 11">
        <text>D-ribulose 5-phosphate = D-xylulose 5-phosphate</text>
        <dbReference type="Rhea" id="RHEA:13677"/>
        <dbReference type="ChEBI" id="CHEBI:57737"/>
        <dbReference type="ChEBI" id="CHEBI:58121"/>
        <dbReference type="EC" id="5.1.3.1"/>
    </reaction>
</comment>
<dbReference type="GO" id="GO:0019323">
    <property type="term" value="P:pentose catabolic process"/>
    <property type="evidence" value="ECO:0007669"/>
    <property type="project" value="UniProtKB-UniRule"/>
</dbReference>
<accession>A0A7X9NGH3</accession>
<dbReference type="InterPro" id="IPR000056">
    <property type="entry name" value="Ribul_P_3_epim-like"/>
</dbReference>
<dbReference type="Proteomes" id="UP000540014">
    <property type="component" value="Unassembled WGS sequence"/>
</dbReference>
<protein>
    <recommendedName>
        <fullName evidence="7 10">Ribulose-phosphate 3-epimerase</fullName>
        <ecNumber evidence="7 10">5.1.3.1</ecNumber>
    </recommendedName>
</protein>
<evidence type="ECO:0000256" key="12">
    <source>
        <dbReference type="PIRSR" id="PIRSR001461-1"/>
    </source>
</evidence>
<dbReference type="EMBL" id="JABAFR010000004">
    <property type="protein sequence ID" value="NME43771.1"/>
    <property type="molecule type" value="Genomic_DNA"/>
</dbReference>
<evidence type="ECO:0000256" key="9">
    <source>
        <dbReference type="ARBA" id="ARBA00023235"/>
    </source>
</evidence>
<comment type="caution">
    <text evidence="15">The sequence shown here is derived from an EMBL/GenBank/DDBJ whole genome shotgun (WGS) entry which is preliminary data.</text>
</comment>
<dbReference type="HAMAP" id="MF_02227">
    <property type="entry name" value="RPE"/>
    <property type="match status" value="1"/>
</dbReference>
<comment type="cofactor">
    <cofactor evidence="5">
        <name>Fe(2+)</name>
        <dbReference type="ChEBI" id="CHEBI:29033"/>
    </cofactor>
</comment>
<evidence type="ECO:0000256" key="2">
    <source>
        <dbReference type="ARBA" id="ARBA00001936"/>
    </source>
</evidence>
<name>A0A7X9NGH3_9FIRM</name>
<evidence type="ECO:0000256" key="5">
    <source>
        <dbReference type="ARBA" id="ARBA00001954"/>
    </source>
</evidence>
<dbReference type="PIRSF" id="PIRSF001461">
    <property type="entry name" value="RPE"/>
    <property type="match status" value="1"/>
</dbReference>
<comment type="function">
    <text evidence="10">Catalyzes the reversible epimerization of D-ribulose 5-phosphate to D-xylulose 5-phosphate.</text>
</comment>
<dbReference type="GO" id="GO:0004750">
    <property type="term" value="F:D-ribulose-phosphate 3-epimerase activity"/>
    <property type="evidence" value="ECO:0007669"/>
    <property type="project" value="UniProtKB-UniRule"/>
</dbReference>
<dbReference type="SUPFAM" id="SSF51366">
    <property type="entry name" value="Ribulose-phoshate binding barrel"/>
    <property type="match status" value="1"/>
</dbReference>
<sequence>MIVAPSILSADFSNLEKQLKEVEASNAEWIHFDVMDGHFVKNITFGTDVLHAVKKSVNMYVDAHLVVSDPEYYADIFMDAGADGITFHLDAINNIERSLSLIKKIKGRGVNVGITLYPEVDLHEYLPYLTDVDLVLVMSIKPGFGGQKFRQDAIERVKWLDELRKNHNYTYKIQVDGGINAESGKLCAEAGADILVAGSYVFKNDIKSAVDSLYNL</sequence>
<evidence type="ECO:0000256" key="11">
    <source>
        <dbReference type="PIRNR" id="PIRNR001461"/>
    </source>
</evidence>
<gene>
    <name evidence="10 15" type="primary">rpe</name>
    <name evidence="15" type="ORF">HF861_02600</name>
</gene>
<proteinExistence type="inferred from homology"/>
<dbReference type="GO" id="GO:0046872">
    <property type="term" value="F:metal ion binding"/>
    <property type="evidence" value="ECO:0007669"/>
    <property type="project" value="UniProtKB-UniRule"/>
</dbReference>
<dbReference type="Pfam" id="PF00834">
    <property type="entry name" value="Ribul_P_3_epim"/>
    <property type="match status" value="1"/>
</dbReference>